<dbReference type="InterPro" id="IPR000719">
    <property type="entry name" value="Prot_kinase_dom"/>
</dbReference>
<reference evidence="3 4" key="1">
    <citation type="submission" date="2019-09" db="EMBL/GenBank/DDBJ databases">
        <title>Draft genome of the ectomycorrhizal ascomycete Sphaerosporella brunnea.</title>
        <authorList>
            <consortium name="DOE Joint Genome Institute"/>
            <person name="Benucci G.M."/>
            <person name="Marozzi G."/>
            <person name="Antonielli L."/>
            <person name="Sanchez S."/>
            <person name="Marco P."/>
            <person name="Wang X."/>
            <person name="Falini L.B."/>
            <person name="Barry K."/>
            <person name="Haridas S."/>
            <person name="Lipzen A."/>
            <person name="Labutti K."/>
            <person name="Grigoriev I.V."/>
            <person name="Murat C."/>
            <person name="Martin F."/>
            <person name="Albertini E."/>
            <person name="Donnini D."/>
            <person name="Bonito G."/>
        </authorList>
    </citation>
    <scope>NUCLEOTIDE SEQUENCE [LARGE SCALE GENOMIC DNA]</scope>
    <source>
        <strain evidence="3 4">Sb_GMNB300</strain>
    </source>
</reference>
<dbReference type="InParanoid" id="A0A5J5ESG0"/>
<dbReference type="Gene3D" id="1.25.10.10">
    <property type="entry name" value="Leucine-rich Repeat Variant"/>
    <property type="match status" value="1"/>
</dbReference>
<evidence type="ECO:0000313" key="4">
    <source>
        <dbReference type="Proteomes" id="UP000326924"/>
    </source>
</evidence>
<feature type="compositionally biased region" description="Acidic residues" evidence="1">
    <location>
        <begin position="647"/>
        <end position="669"/>
    </location>
</feature>
<keyword evidence="4" id="KW-1185">Reference proteome</keyword>
<dbReference type="InterPro" id="IPR016024">
    <property type="entry name" value="ARM-type_fold"/>
</dbReference>
<dbReference type="PROSITE" id="PS50011">
    <property type="entry name" value="PROTEIN_KINASE_DOM"/>
    <property type="match status" value="1"/>
</dbReference>
<dbReference type="PANTHER" id="PTHR12984:SF3">
    <property type="entry name" value="N-TERMINAL KINASE-LIKE PROTEIN"/>
    <property type="match status" value="1"/>
</dbReference>
<dbReference type="SUPFAM" id="SSF48371">
    <property type="entry name" value="ARM repeat"/>
    <property type="match status" value="1"/>
</dbReference>
<dbReference type="EMBL" id="VXIS01000151">
    <property type="protein sequence ID" value="KAA8900633.1"/>
    <property type="molecule type" value="Genomic_DNA"/>
</dbReference>
<accession>A0A5J5ESG0</accession>
<dbReference type="SUPFAM" id="SSF56112">
    <property type="entry name" value="Protein kinase-like (PK-like)"/>
    <property type="match status" value="1"/>
</dbReference>
<protein>
    <submittedName>
        <fullName evidence="3">Armadillo-type protein</fullName>
    </submittedName>
</protein>
<dbReference type="InterPro" id="IPR051177">
    <property type="entry name" value="CIK-Related_Protein"/>
</dbReference>
<proteinExistence type="predicted"/>
<feature type="domain" description="Protein kinase" evidence="2">
    <location>
        <begin position="24"/>
        <end position="319"/>
    </location>
</feature>
<dbReference type="AlphaFoldDB" id="A0A5J5ESG0"/>
<evidence type="ECO:0000256" key="1">
    <source>
        <dbReference type="SAM" id="MobiDB-lite"/>
    </source>
</evidence>
<dbReference type="GO" id="GO:0005524">
    <property type="term" value="F:ATP binding"/>
    <property type="evidence" value="ECO:0007669"/>
    <property type="project" value="InterPro"/>
</dbReference>
<dbReference type="Gene3D" id="3.30.200.20">
    <property type="entry name" value="Phosphorylase Kinase, domain 1"/>
    <property type="match status" value="1"/>
</dbReference>
<feature type="region of interest" description="Disordered" evidence="1">
    <location>
        <begin position="604"/>
        <end position="672"/>
    </location>
</feature>
<feature type="region of interest" description="Disordered" evidence="1">
    <location>
        <begin position="763"/>
        <end position="783"/>
    </location>
</feature>
<feature type="compositionally biased region" description="Acidic residues" evidence="1">
    <location>
        <begin position="770"/>
        <end position="783"/>
    </location>
</feature>
<dbReference type="GO" id="GO:0006409">
    <property type="term" value="P:tRNA export from nucleus"/>
    <property type="evidence" value="ECO:0007669"/>
    <property type="project" value="TreeGrafter"/>
</dbReference>
<dbReference type="Gene3D" id="1.10.510.10">
    <property type="entry name" value="Transferase(Phosphotransferase) domain 1"/>
    <property type="match status" value="1"/>
</dbReference>
<gene>
    <name evidence="3" type="ORF">FN846DRAFT_909165</name>
</gene>
<name>A0A5J5ESG0_9PEZI</name>
<dbReference type="GO" id="GO:0004672">
    <property type="term" value="F:protein kinase activity"/>
    <property type="evidence" value="ECO:0007669"/>
    <property type="project" value="InterPro"/>
</dbReference>
<dbReference type="PANTHER" id="PTHR12984">
    <property type="entry name" value="SCY1-RELATED S/T PROTEIN KINASE-LIKE"/>
    <property type="match status" value="1"/>
</dbReference>
<dbReference type="FunCoup" id="A0A5J5ESG0">
    <property type="interactions" value="1190"/>
</dbReference>
<dbReference type="OrthoDB" id="447103at2759"/>
<dbReference type="GO" id="GO:0005737">
    <property type="term" value="C:cytoplasm"/>
    <property type="evidence" value="ECO:0007669"/>
    <property type="project" value="TreeGrafter"/>
</dbReference>
<dbReference type="InterPro" id="IPR011989">
    <property type="entry name" value="ARM-like"/>
</dbReference>
<evidence type="ECO:0000313" key="3">
    <source>
        <dbReference type="EMBL" id="KAA8900633.1"/>
    </source>
</evidence>
<evidence type="ECO:0000259" key="2">
    <source>
        <dbReference type="PROSITE" id="PS50011"/>
    </source>
</evidence>
<organism evidence="3 4">
    <name type="scientific">Sphaerosporella brunnea</name>
    <dbReference type="NCBI Taxonomy" id="1250544"/>
    <lineage>
        <taxon>Eukaryota</taxon>
        <taxon>Fungi</taxon>
        <taxon>Dikarya</taxon>
        <taxon>Ascomycota</taxon>
        <taxon>Pezizomycotina</taxon>
        <taxon>Pezizomycetes</taxon>
        <taxon>Pezizales</taxon>
        <taxon>Pyronemataceae</taxon>
        <taxon>Sphaerosporella</taxon>
    </lineage>
</organism>
<dbReference type="InterPro" id="IPR011009">
    <property type="entry name" value="Kinase-like_dom_sf"/>
</dbReference>
<dbReference type="Proteomes" id="UP000326924">
    <property type="component" value="Unassembled WGS sequence"/>
</dbReference>
<dbReference type="InterPro" id="IPR001245">
    <property type="entry name" value="Ser-Thr/Tyr_kinase_cat_dom"/>
</dbReference>
<dbReference type="Pfam" id="PF07714">
    <property type="entry name" value="PK_Tyr_Ser-Thr"/>
    <property type="match status" value="1"/>
</dbReference>
<comment type="caution">
    <text evidence="3">The sequence shown here is derived from an EMBL/GenBank/DDBJ whole genome shotgun (WGS) entry which is preliminary data.</text>
</comment>
<sequence length="783" mass="85139">MEFLKSTLTSALSKGPPFPYTFQDRVTLPGDDSTFSGVFTLYNGTKREDGAACSIFSFEINDSTRSRLPLARNALRRLRTLRHPGVVRVLETVETDSYIYIATERVMPLAWYVKRGALQTETIKWGLWSVAITLRFLNEEAKIIHGKVGMGAVFVSESGEWKLGGFEVLSTVADDEPFIYRYGSLLPDSGRLAAPEIGKGGWEGLKSLPIHVTDSWGFALLMYEAFNGTLTSTDQLTQPKKVPPAMQAAYKRLITANPKMRLSVAHFLAQGRRTGGFFDIPLIRISEFVENMGIRDQSEREEFLDELEKTGDQFPEDFFKMKVLPELLKSVEFGGGGPKVFGAVLQIGEKLGSEEWENSITPVVVRLFALPDRATRVFLLDNLGRMIEHLSNKVVNDKIFPDMLTGFSDSAPIVREQTVKAVLTIVSKLSERNINGDLLKHLAKTQNDEQPGIRTNTTICLGKIARNLGPNTRQKVLVAAFTRSLRDPFVHARNSALLALSATADVFDENDCASKVVPAIAPSLVDKEKMIREQAAKTMEQYLARIKTLTKNYPETVLPSPEAMASSAAAAAQPATVVMPGGWTSWAVGTLTAAAGQMQSRASPALAAVEDRPASAPITQSAPAPRPAAPKPSASASAFVPQPGGFLEDEEDDDDDGADGWGALDDDGGGETFLDALEKKVGKKVSPTATAVNKNNLAAPTGSVSSFGPKPFSLRSEEEVDFEALVGAKKSAKALPKGLVKKTTTTTTTVKKPIIARKVQPKVEKKVEAWDEGDADWGDDGWS</sequence>